<keyword evidence="3" id="KW-0813">Transport</keyword>
<evidence type="ECO:0000256" key="4">
    <source>
        <dbReference type="ARBA" id="ARBA00022496"/>
    </source>
</evidence>
<keyword evidence="5" id="KW-0732">Signal</keyword>
<dbReference type="PANTHER" id="PTHR30532:SF28">
    <property type="entry name" value="PETROBACTIN-BINDING PROTEIN YCLQ"/>
    <property type="match status" value="1"/>
</dbReference>
<protein>
    <submittedName>
        <fullName evidence="7">Ferric enterobactin binding periplasmic protein FepB</fullName>
    </submittedName>
</protein>
<name>A0A068QQK8_9GAMM</name>
<gene>
    <name evidence="7" type="ORF">XDD1_1237</name>
</gene>
<dbReference type="InterPro" id="IPR002491">
    <property type="entry name" value="ABC_transptr_periplasmic_BD"/>
</dbReference>
<evidence type="ECO:0000313" key="8">
    <source>
        <dbReference type="Proteomes" id="UP000032721"/>
    </source>
</evidence>
<dbReference type="Proteomes" id="UP000032721">
    <property type="component" value="Chromosome"/>
</dbReference>
<evidence type="ECO:0000256" key="5">
    <source>
        <dbReference type="ARBA" id="ARBA00022729"/>
    </source>
</evidence>
<dbReference type="PANTHER" id="PTHR30532">
    <property type="entry name" value="IRON III DICITRATE-BINDING PERIPLASMIC PROTEIN"/>
    <property type="match status" value="1"/>
</dbReference>
<dbReference type="EMBL" id="FO704550">
    <property type="protein sequence ID" value="CDG16936.1"/>
    <property type="molecule type" value="Genomic_DNA"/>
</dbReference>
<dbReference type="AlphaFoldDB" id="A0A068QQK8"/>
<feature type="domain" description="Fe/B12 periplasmic-binding" evidence="6">
    <location>
        <begin position="80"/>
        <end position="357"/>
    </location>
</feature>
<evidence type="ECO:0000256" key="2">
    <source>
        <dbReference type="ARBA" id="ARBA00008814"/>
    </source>
</evidence>
<evidence type="ECO:0000259" key="6">
    <source>
        <dbReference type="PROSITE" id="PS50983"/>
    </source>
</evidence>
<dbReference type="Pfam" id="PF01497">
    <property type="entry name" value="Peripla_BP_2"/>
    <property type="match status" value="1"/>
</dbReference>
<reference evidence="7 8" key="1">
    <citation type="submission" date="2013-07" db="EMBL/GenBank/DDBJ databases">
        <authorList>
            <person name="Genoscope - CEA"/>
        </authorList>
    </citation>
    <scope>NUCLEOTIDE SEQUENCE [LARGE SCALE GENOMIC DNA]</scope>
    <source>
        <strain evidence="8">FRM16 / DSM 17909</strain>
    </source>
</reference>
<accession>A0A068QQK8</accession>
<organism evidence="7 8">
    <name type="scientific">Xenorhabdus doucetiae</name>
    <dbReference type="NCBI Taxonomy" id="351671"/>
    <lineage>
        <taxon>Bacteria</taxon>
        <taxon>Pseudomonadati</taxon>
        <taxon>Pseudomonadota</taxon>
        <taxon>Gammaproteobacteria</taxon>
        <taxon>Enterobacterales</taxon>
        <taxon>Morganellaceae</taxon>
        <taxon>Xenorhabdus</taxon>
    </lineage>
</organism>
<dbReference type="CDD" id="cd01146">
    <property type="entry name" value="FhuD"/>
    <property type="match status" value="1"/>
</dbReference>
<keyword evidence="4" id="KW-0408">Iron</keyword>
<dbReference type="KEGG" id="xdo:XDD1_1237"/>
<keyword evidence="4" id="KW-0410">Iron transport</keyword>
<dbReference type="GO" id="GO:0030288">
    <property type="term" value="C:outer membrane-bounded periplasmic space"/>
    <property type="evidence" value="ECO:0007669"/>
    <property type="project" value="TreeGrafter"/>
</dbReference>
<comment type="subcellular location">
    <subcellularLocation>
        <location evidence="1">Cell envelope</location>
    </subcellularLocation>
</comment>
<dbReference type="InterPro" id="IPR051313">
    <property type="entry name" value="Bact_iron-sidero_bind"/>
</dbReference>
<dbReference type="PROSITE" id="PS50983">
    <property type="entry name" value="FE_B12_PBP"/>
    <property type="match status" value="1"/>
</dbReference>
<dbReference type="GO" id="GO:1901678">
    <property type="term" value="P:iron coordination entity transport"/>
    <property type="evidence" value="ECO:0007669"/>
    <property type="project" value="UniProtKB-ARBA"/>
</dbReference>
<proteinExistence type="inferred from homology"/>
<dbReference type="Gene3D" id="3.40.50.1980">
    <property type="entry name" value="Nitrogenase molybdenum iron protein domain"/>
    <property type="match status" value="2"/>
</dbReference>
<evidence type="ECO:0000256" key="3">
    <source>
        <dbReference type="ARBA" id="ARBA00022448"/>
    </source>
</evidence>
<dbReference type="HOGENOM" id="CLU_038034_1_1_6"/>
<evidence type="ECO:0000313" key="7">
    <source>
        <dbReference type="EMBL" id="CDG16936.1"/>
    </source>
</evidence>
<keyword evidence="4" id="KW-0406">Ion transport</keyword>
<comment type="similarity">
    <text evidence="2">Belongs to the bacterial solute-binding protein 8 family.</text>
</comment>
<dbReference type="SUPFAM" id="SSF53807">
    <property type="entry name" value="Helical backbone' metal receptor"/>
    <property type="match status" value="1"/>
</dbReference>
<sequence length="368" mass="40936">MRSRTATMYFYLFGQQVRQQAMALTRCKMRVAVPLILLVSLLAGCDNATTPDKLPTNTMGYPKTVTTALGTAVINQPPQRIVALGTGSEDILLDLGIVPIGIESHRWGGDFDGYLPWFREEIERRGATLPAIIEMYPELDIEKIINLQPDLILATQSGITQENYDHLSHFVPVIAYPEKPWQTTPRQQIALAAQVLDKTEQGKKLIAELDSMLTQTGNAIPNIARYHFAYIKAGTTSNTLSIYVKNDPRVDTLVHLGLSLLSLVDSLTAPFGNFAANIGLENADLLNGADILVTWYNSEKERQETEAQPLFRSIRAVKQGGYIPLTDQSIVMSMSYGSPLSLRWGLPKFMPLLKQELLKQEIAKHDEP</sequence>
<dbReference type="STRING" id="351671.XDD1_1237"/>
<evidence type="ECO:0000256" key="1">
    <source>
        <dbReference type="ARBA" id="ARBA00004196"/>
    </source>
</evidence>